<protein>
    <submittedName>
        <fullName evidence="1">Uncharacterized protein</fullName>
    </submittedName>
</protein>
<proteinExistence type="predicted"/>
<keyword evidence="2" id="KW-1185">Reference proteome</keyword>
<comment type="caution">
    <text evidence="1">The sequence shown here is derived from an EMBL/GenBank/DDBJ whole genome shotgun (WGS) entry which is preliminary data.</text>
</comment>
<sequence length="330" mass="37978">MKVLDMDHQMSNAEVLHFLKKKRRQHDQEDSEARAQGATPAPRPENFLNALEKHERHLTADAYPYAKNPSAYEGKNQDASQARFGDAHMEKIQVPLFESYKEKIRQKLLTAKEAQDKLGMDQEKKELTETELLMIHNHAPTCVEMLQPMIEEVDDRFTAEELEAIVECIKEVYRVDELKAVREESDDVRKVESNDVNVGKGFMRYASMRTQTEESSASSDQQTIPSTNAYGHIQRKQAWPQKIPPRTKLNGDDSLEHRLLKGKVENESRRGLKPNRSKSRGVRQGRDSRFPKKNEASMPSPKHFDNFPEPTPKGQARQLLTQQPPLLFYS</sequence>
<reference evidence="1" key="1">
    <citation type="submission" date="2023-07" db="EMBL/GenBank/DDBJ databases">
        <title>Black Yeasts Isolated from many extreme environments.</title>
        <authorList>
            <person name="Coleine C."/>
            <person name="Stajich J.E."/>
            <person name="Selbmann L."/>
        </authorList>
    </citation>
    <scope>NUCLEOTIDE SEQUENCE</scope>
    <source>
        <strain evidence="1">CCFEE 5714</strain>
    </source>
</reference>
<dbReference type="Proteomes" id="UP001281147">
    <property type="component" value="Unassembled WGS sequence"/>
</dbReference>
<evidence type="ECO:0000313" key="2">
    <source>
        <dbReference type="Proteomes" id="UP001281147"/>
    </source>
</evidence>
<accession>A0ACC3MNB6</accession>
<dbReference type="EMBL" id="JAUTXU010000199">
    <property type="protein sequence ID" value="KAK3699286.1"/>
    <property type="molecule type" value="Genomic_DNA"/>
</dbReference>
<gene>
    <name evidence="1" type="ORF">LTR37_016529</name>
</gene>
<evidence type="ECO:0000313" key="1">
    <source>
        <dbReference type="EMBL" id="KAK3699286.1"/>
    </source>
</evidence>
<organism evidence="1 2">
    <name type="scientific">Vermiconidia calcicola</name>
    <dbReference type="NCBI Taxonomy" id="1690605"/>
    <lineage>
        <taxon>Eukaryota</taxon>
        <taxon>Fungi</taxon>
        <taxon>Dikarya</taxon>
        <taxon>Ascomycota</taxon>
        <taxon>Pezizomycotina</taxon>
        <taxon>Dothideomycetes</taxon>
        <taxon>Dothideomycetidae</taxon>
        <taxon>Mycosphaerellales</taxon>
        <taxon>Extremaceae</taxon>
        <taxon>Vermiconidia</taxon>
    </lineage>
</organism>
<name>A0ACC3MNB6_9PEZI</name>